<proteinExistence type="predicted"/>
<evidence type="ECO:0000313" key="2">
    <source>
        <dbReference type="Proteomes" id="UP000192247"/>
    </source>
</evidence>
<gene>
    <name evidence="1" type="ORF">BIW11_02439</name>
</gene>
<evidence type="ECO:0000313" key="1">
    <source>
        <dbReference type="EMBL" id="OQR80166.1"/>
    </source>
</evidence>
<dbReference type="InParanoid" id="A0A1V9Y344"/>
<sequence>MRCLARGDMTNLVDSLLISLTRSLRRALIDPLTIEDMKLLADSVLEPKSLSLVGKLVTENQMAGISRAHTGRTNFDKATLAIEAAGYAFADLGELLEHVDRIVVDHPGCVKQVRMMLYSIFTRHQQLLETHARAIAYATQRVSYCPVEALPIIASMLRSSIEMGLATPTSKGYYGMALIFLANLDLENANVEQLLEAISLLGDICKLAPSALKDVLETFTSLSEHVSSCDNERKDVVVQAILDASLQFVENTNDYGPQLELVAFFEALEKQRIFLPKKACGILIAKASGLSLINRVCGILLRQEEENNEDVDEEMVTNVKERIWQWYPLGKEKKKRTQVQDVIRLEQPNVYSYITSRHTSGEAPIVL</sequence>
<accession>A0A1V9Y344</accession>
<dbReference type="Proteomes" id="UP000192247">
    <property type="component" value="Unassembled WGS sequence"/>
</dbReference>
<protein>
    <submittedName>
        <fullName evidence="1">Uncharacterized protein</fullName>
    </submittedName>
</protein>
<reference evidence="1 2" key="1">
    <citation type="journal article" date="2017" name="Gigascience">
        <title>Draft genome of the honey bee ectoparasitic mite, Tropilaelaps mercedesae, is shaped by the parasitic life history.</title>
        <authorList>
            <person name="Dong X."/>
            <person name="Armstrong S.D."/>
            <person name="Xia D."/>
            <person name="Makepeace B.L."/>
            <person name="Darby A.C."/>
            <person name="Kadowaki T."/>
        </authorList>
    </citation>
    <scope>NUCLEOTIDE SEQUENCE [LARGE SCALE GENOMIC DNA]</scope>
    <source>
        <strain evidence="1">Wuxi-XJTLU</strain>
    </source>
</reference>
<name>A0A1V9Y344_9ACAR</name>
<dbReference type="AlphaFoldDB" id="A0A1V9Y344"/>
<dbReference type="EMBL" id="MNPL01000269">
    <property type="protein sequence ID" value="OQR80166.1"/>
    <property type="molecule type" value="Genomic_DNA"/>
</dbReference>
<keyword evidence="2" id="KW-1185">Reference proteome</keyword>
<organism evidence="1 2">
    <name type="scientific">Tropilaelaps mercedesae</name>
    <dbReference type="NCBI Taxonomy" id="418985"/>
    <lineage>
        <taxon>Eukaryota</taxon>
        <taxon>Metazoa</taxon>
        <taxon>Ecdysozoa</taxon>
        <taxon>Arthropoda</taxon>
        <taxon>Chelicerata</taxon>
        <taxon>Arachnida</taxon>
        <taxon>Acari</taxon>
        <taxon>Parasitiformes</taxon>
        <taxon>Mesostigmata</taxon>
        <taxon>Gamasina</taxon>
        <taxon>Dermanyssoidea</taxon>
        <taxon>Laelapidae</taxon>
        <taxon>Tropilaelaps</taxon>
    </lineage>
</organism>
<comment type="caution">
    <text evidence="1">The sequence shown here is derived from an EMBL/GenBank/DDBJ whole genome shotgun (WGS) entry which is preliminary data.</text>
</comment>
<dbReference type="OrthoDB" id="10504921at2759"/>